<dbReference type="InterPro" id="IPR011990">
    <property type="entry name" value="TPR-like_helical_dom_sf"/>
</dbReference>
<dbReference type="AlphaFoldDB" id="A0A8S9RN56"/>
<dbReference type="InterPro" id="IPR040415">
    <property type="entry name" value="SETD9"/>
</dbReference>
<evidence type="ECO:0000313" key="2">
    <source>
        <dbReference type="Proteomes" id="UP000712600"/>
    </source>
</evidence>
<dbReference type="PANTHER" id="PTHR33524">
    <property type="entry name" value="C5ORF35"/>
    <property type="match status" value="1"/>
</dbReference>
<evidence type="ECO:0000313" key="1">
    <source>
        <dbReference type="EMBL" id="KAF3574350.1"/>
    </source>
</evidence>
<organism evidence="1 2">
    <name type="scientific">Brassica cretica</name>
    <name type="common">Mustard</name>
    <dbReference type="NCBI Taxonomy" id="69181"/>
    <lineage>
        <taxon>Eukaryota</taxon>
        <taxon>Viridiplantae</taxon>
        <taxon>Streptophyta</taxon>
        <taxon>Embryophyta</taxon>
        <taxon>Tracheophyta</taxon>
        <taxon>Spermatophyta</taxon>
        <taxon>Magnoliopsida</taxon>
        <taxon>eudicotyledons</taxon>
        <taxon>Gunneridae</taxon>
        <taxon>Pentapetalae</taxon>
        <taxon>rosids</taxon>
        <taxon>malvids</taxon>
        <taxon>Brassicales</taxon>
        <taxon>Brassicaceae</taxon>
        <taxon>Brassiceae</taxon>
        <taxon>Brassica</taxon>
    </lineage>
</organism>
<sequence>MNPDPSTSRAIDAKTSEFASGLLGLIKLSFSGLHQLSFFIKLLLLPREGRKTRMAFAKMFLLFSKFQQILCFYSYNRLGRDAEEADAEEITEMAGKATLSEQQKQVQENIHYQLLNLETFLWEHHSVEVTDENREAAQEAKGKAMEALSEGNFDEAIEHPTSAIMYGNRGEY</sequence>
<dbReference type="Proteomes" id="UP000712600">
    <property type="component" value="Unassembled WGS sequence"/>
</dbReference>
<comment type="caution">
    <text evidence="1">The sequence shown here is derived from an EMBL/GenBank/DDBJ whole genome shotgun (WGS) entry which is preliminary data.</text>
</comment>
<dbReference type="PANTHER" id="PTHR33524:SF1">
    <property type="entry name" value="SET DOMAIN-CONTAINING PROTEIN"/>
    <property type="match status" value="1"/>
</dbReference>
<gene>
    <name evidence="1" type="ORF">F2Q69_00061697</name>
</gene>
<accession>A0A8S9RN56</accession>
<name>A0A8S9RN56_BRACR</name>
<protein>
    <submittedName>
        <fullName evidence="1">Uncharacterized protein</fullName>
    </submittedName>
</protein>
<dbReference type="Gene3D" id="1.25.40.10">
    <property type="entry name" value="Tetratricopeptide repeat domain"/>
    <property type="match status" value="1"/>
</dbReference>
<reference evidence="1" key="1">
    <citation type="submission" date="2019-12" db="EMBL/GenBank/DDBJ databases">
        <title>Genome sequencing and annotation of Brassica cretica.</title>
        <authorList>
            <person name="Studholme D.J."/>
            <person name="Sarris P."/>
        </authorList>
    </citation>
    <scope>NUCLEOTIDE SEQUENCE</scope>
    <source>
        <strain evidence="1">PFS-109/04</strain>
        <tissue evidence="1">Leaf</tissue>
    </source>
</reference>
<proteinExistence type="predicted"/>
<dbReference type="EMBL" id="QGKX02000095">
    <property type="protein sequence ID" value="KAF3574350.1"/>
    <property type="molecule type" value="Genomic_DNA"/>
</dbReference>